<dbReference type="GO" id="GO:0003723">
    <property type="term" value="F:RNA binding"/>
    <property type="evidence" value="ECO:0007669"/>
    <property type="project" value="UniProtKB-UniRule"/>
</dbReference>
<evidence type="ECO:0000313" key="9">
    <source>
        <dbReference type="Proteomes" id="UP000249146"/>
    </source>
</evidence>
<organism evidence="4 7">
    <name type="scientific">Dehalococcoides mccartyi</name>
    <dbReference type="NCBI Taxonomy" id="61435"/>
    <lineage>
        <taxon>Bacteria</taxon>
        <taxon>Bacillati</taxon>
        <taxon>Chloroflexota</taxon>
        <taxon>Dehalococcoidia</taxon>
        <taxon>Dehalococcoidales</taxon>
        <taxon>Dehalococcoidaceae</taxon>
        <taxon>Dehalococcoides</taxon>
    </lineage>
</organism>
<dbReference type="RefSeq" id="WP_011309845.1">
    <property type="nucleotide sequence ID" value="NZ_AP024514.1"/>
</dbReference>
<evidence type="ECO:0000313" key="8">
    <source>
        <dbReference type="Proteomes" id="UP000248786"/>
    </source>
</evidence>
<evidence type="ECO:0000313" key="7">
    <source>
        <dbReference type="Proteomes" id="UP000076394"/>
    </source>
</evidence>
<dbReference type="Proteomes" id="UP000249146">
    <property type="component" value="Unassembled WGS sequence"/>
</dbReference>
<accession>A0A142VBL1</accession>
<dbReference type="GO" id="GO:0070929">
    <property type="term" value="P:trans-translation"/>
    <property type="evidence" value="ECO:0007669"/>
    <property type="project" value="UniProtKB-UniRule"/>
</dbReference>
<comment type="subcellular location">
    <subcellularLocation>
        <location evidence="3">Cytoplasm</location>
    </subcellularLocation>
    <text evidence="3">The tmRNA-SmpB complex associates with stalled 70S ribosomes.</text>
</comment>
<dbReference type="Gene3D" id="2.40.280.10">
    <property type="match status" value="1"/>
</dbReference>
<dbReference type="GO" id="GO:0005829">
    <property type="term" value="C:cytosol"/>
    <property type="evidence" value="ECO:0007669"/>
    <property type="project" value="TreeGrafter"/>
</dbReference>
<evidence type="ECO:0000256" key="1">
    <source>
        <dbReference type="ARBA" id="ARBA00022490"/>
    </source>
</evidence>
<protein>
    <recommendedName>
        <fullName evidence="3">SsrA-binding protein</fullName>
    </recommendedName>
    <alternativeName>
        <fullName evidence="3">Small protein B</fullName>
    </alternativeName>
</protein>
<reference evidence="8 9" key="2">
    <citation type="submission" date="2018-05" db="EMBL/GenBank/DDBJ databases">
        <title>Draft genome sequences of Dehalococcoides mccartyi strains RC and KS.</title>
        <authorList>
            <person name="Higgins S.A."/>
            <person name="Padilla-Crespo E."/>
            <person name="Loeffler F.E."/>
        </authorList>
    </citation>
    <scope>NUCLEOTIDE SEQUENCE [LARGE SCALE GENOMIC DNA]</scope>
    <source>
        <strain evidence="6 8">KS</strain>
        <strain evidence="5 9">RC</strain>
    </source>
</reference>
<dbReference type="SUPFAM" id="SSF74982">
    <property type="entry name" value="Small protein B (SmpB)"/>
    <property type="match status" value="1"/>
</dbReference>
<dbReference type="EMBL" id="QGLC01000017">
    <property type="protein sequence ID" value="RAL69028.1"/>
    <property type="molecule type" value="Genomic_DNA"/>
</dbReference>
<dbReference type="Proteomes" id="UP000076394">
    <property type="component" value="Chromosome"/>
</dbReference>
<name>A0A142VBL1_9CHLR</name>
<evidence type="ECO:0000256" key="2">
    <source>
        <dbReference type="ARBA" id="ARBA00022884"/>
    </source>
</evidence>
<evidence type="ECO:0000313" key="4">
    <source>
        <dbReference type="EMBL" id="AMU87152.1"/>
    </source>
</evidence>
<dbReference type="OrthoDB" id="9805462at2"/>
<dbReference type="GO" id="GO:0070930">
    <property type="term" value="P:trans-translation-dependent protein tagging"/>
    <property type="evidence" value="ECO:0007669"/>
    <property type="project" value="TreeGrafter"/>
</dbReference>
<dbReference type="EMBL" id="CP011127">
    <property type="protein sequence ID" value="AMU87152.1"/>
    <property type="molecule type" value="Genomic_DNA"/>
</dbReference>
<dbReference type="HAMAP" id="MF_00023">
    <property type="entry name" value="SmpB"/>
    <property type="match status" value="1"/>
</dbReference>
<dbReference type="OMA" id="WTNHSAR"/>
<gene>
    <name evidence="3" type="primary">smpB</name>
    <name evidence="6" type="ORF">C1G86_1400</name>
    <name evidence="5" type="ORF">C1G87_1364</name>
    <name evidence="4" type="ORF">Dm11a5_1326</name>
</gene>
<dbReference type="AlphaFoldDB" id="A0A142VBL1"/>
<evidence type="ECO:0000313" key="5">
    <source>
        <dbReference type="EMBL" id="RAL69028.1"/>
    </source>
</evidence>
<sequence>MHYARIVSNLRLGYDIIHMAEYVTLTTNRKAFHNYFLEEKYEAGIMLLGTEIKSLRSGRVNMGDAYVKPQRGELWLVNAHISAYECSGHTSHEPMRERKLLMHRKEIALLMSKVKEKGLTLIPVRIYLKNDIAKVELSLGRGKKLYDKRDTVTKRDTERELEREVKYRNFRR</sequence>
<dbReference type="SMR" id="A0A142VBL1"/>
<evidence type="ECO:0000256" key="3">
    <source>
        <dbReference type="HAMAP-Rule" id="MF_00023"/>
    </source>
</evidence>
<dbReference type="PANTHER" id="PTHR30308">
    <property type="entry name" value="TMRNA-BINDING COMPONENT OF TRANS-TRANSLATION TAGGING COMPLEX"/>
    <property type="match status" value="1"/>
</dbReference>
<comment type="function">
    <text evidence="3">Required for rescue of stalled ribosomes mediated by trans-translation. Binds to transfer-messenger RNA (tmRNA), required for stable association of tmRNA with ribosomes. tmRNA and SmpB together mimic tRNA shape, replacing the anticodon stem-loop with SmpB. tmRNA is encoded by the ssrA gene; the 2 termini fold to resemble tRNA(Ala) and it encodes a 'tag peptide', a short internal open reading frame. During trans-translation Ala-aminoacylated tmRNA acts like a tRNA, entering the A-site of stalled ribosomes, displacing the stalled mRNA. The ribosome then switches to translate the ORF on the tmRNA; the nascent peptide is terminated with the 'tag peptide' encoded by the tmRNA and targeted for degradation. The ribosome is freed to recommence translation, which seems to be the essential function of trans-translation.</text>
</comment>
<evidence type="ECO:0000313" key="6">
    <source>
        <dbReference type="EMBL" id="RAL70202.1"/>
    </source>
</evidence>
<keyword evidence="2 3" id="KW-0694">RNA-binding</keyword>
<dbReference type="NCBIfam" id="NF003843">
    <property type="entry name" value="PRK05422.1"/>
    <property type="match status" value="1"/>
</dbReference>
<dbReference type="PANTHER" id="PTHR30308:SF2">
    <property type="entry name" value="SSRA-BINDING PROTEIN"/>
    <property type="match status" value="1"/>
</dbReference>
<dbReference type="InterPro" id="IPR000037">
    <property type="entry name" value="SsrA-bd_prot"/>
</dbReference>
<dbReference type="Proteomes" id="UP000248786">
    <property type="component" value="Unassembled WGS sequence"/>
</dbReference>
<dbReference type="NCBIfam" id="TIGR00086">
    <property type="entry name" value="smpB"/>
    <property type="match status" value="1"/>
</dbReference>
<dbReference type="Pfam" id="PF01668">
    <property type="entry name" value="SmpB"/>
    <property type="match status" value="1"/>
</dbReference>
<proteinExistence type="inferred from homology"/>
<dbReference type="CDD" id="cd09294">
    <property type="entry name" value="SmpB"/>
    <property type="match status" value="1"/>
</dbReference>
<dbReference type="InterPro" id="IPR023620">
    <property type="entry name" value="SmpB"/>
</dbReference>
<dbReference type="PROSITE" id="PS01317">
    <property type="entry name" value="SSRP"/>
    <property type="match status" value="1"/>
</dbReference>
<reference evidence="4 7" key="1">
    <citation type="submission" date="2015-03" db="EMBL/GenBank/DDBJ databases">
        <title>Genomic characterization of Dehalococcoides mccartyi strain 11a5, an unusal plasmid-containing chloroethene dechlorinator.</title>
        <authorList>
            <person name="Zhao S."/>
            <person name="Ding C."/>
            <person name="He J."/>
        </authorList>
    </citation>
    <scope>NUCLEOTIDE SEQUENCE [LARGE SCALE GENOMIC DNA]</scope>
    <source>
        <strain evidence="4 7">11a5</strain>
    </source>
</reference>
<comment type="similarity">
    <text evidence="3">Belongs to the SmpB family.</text>
</comment>
<dbReference type="InterPro" id="IPR020081">
    <property type="entry name" value="SsrA-bd_prot_CS"/>
</dbReference>
<dbReference type="PATRIC" id="fig|61435.13.peg.1347"/>
<keyword evidence="1 3" id="KW-0963">Cytoplasm</keyword>
<dbReference type="EMBL" id="QGLD01000015">
    <property type="protein sequence ID" value="RAL70202.1"/>
    <property type="molecule type" value="Genomic_DNA"/>
</dbReference>